<evidence type="ECO:0000313" key="6">
    <source>
        <dbReference type="Proteomes" id="UP000544110"/>
    </source>
</evidence>
<evidence type="ECO:0000256" key="3">
    <source>
        <dbReference type="SAM" id="SignalP"/>
    </source>
</evidence>
<evidence type="ECO:0000256" key="2">
    <source>
        <dbReference type="ARBA" id="ARBA00022729"/>
    </source>
</evidence>
<evidence type="ECO:0000256" key="1">
    <source>
        <dbReference type="ARBA" id="ARBA00004196"/>
    </source>
</evidence>
<dbReference type="InterPro" id="IPR028082">
    <property type="entry name" value="Peripla_BP_I"/>
</dbReference>
<dbReference type="PANTHER" id="PTHR30036:SF1">
    <property type="entry name" value="D-XYLOSE-BINDING PERIPLASMIC PROTEIN"/>
    <property type="match status" value="1"/>
</dbReference>
<dbReference type="SUPFAM" id="SSF53822">
    <property type="entry name" value="Periplasmic binding protein-like I"/>
    <property type="match status" value="1"/>
</dbReference>
<name>A0A7Y9RUX8_9ACTN</name>
<accession>A0A7Y9RUX8</accession>
<dbReference type="InterPro" id="IPR025997">
    <property type="entry name" value="SBP_2_dom"/>
</dbReference>
<keyword evidence="6" id="KW-1185">Reference proteome</keyword>
<evidence type="ECO:0000259" key="4">
    <source>
        <dbReference type="Pfam" id="PF13407"/>
    </source>
</evidence>
<dbReference type="PANTHER" id="PTHR30036">
    <property type="entry name" value="D-XYLOSE-BINDING PERIPLASMIC PROTEIN"/>
    <property type="match status" value="1"/>
</dbReference>
<protein>
    <submittedName>
        <fullName evidence="5">D-xylose transport system substrate-binding protein</fullName>
    </submittedName>
</protein>
<dbReference type="GO" id="GO:0030246">
    <property type="term" value="F:carbohydrate binding"/>
    <property type="evidence" value="ECO:0007669"/>
    <property type="project" value="TreeGrafter"/>
</dbReference>
<sequence length="351" mass="34549">MPRPAAPPARRAAALGAALLAGPLAACTGGGGEPGDDTPTVALLLADDARPHWQARTVPAFEAQLSRACPECRLVTHVADGDAAVQADQLAEAVEDGADAVVLAPTSATAGAELVASADEVPVVALDGALPGAAHVVTTDGAAVGRQQAAAVVAALGGARDARRARVLLLDGADSGAEQARRSALRQALRRAGVRPVDAAGLTDQGAAAAAEAVRAAGGAGAVDAVVAASDVQAGGAREALGARRVPVVGAGADLDAVRRLVTGAQAATVWSDDRALGSRAAAVAGALAAGLEPRPRPGTEVVAGVPTDVVAPRPVTLDEVARLLVRRGVVSVEEVCDADTRAACERAGLV</sequence>
<dbReference type="GO" id="GO:0030288">
    <property type="term" value="C:outer membrane-bounded periplasmic space"/>
    <property type="evidence" value="ECO:0007669"/>
    <property type="project" value="TreeGrafter"/>
</dbReference>
<feature type="domain" description="Periplasmic binding protein" evidence="4">
    <location>
        <begin position="44"/>
        <end position="291"/>
    </location>
</feature>
<feature type="chain" id="PRO_5030865918" evidence="3">
    <location>
        <begin position="27"/>
        <end position="351"/>
    </location>
</feature>
<proteinExistence type="predicted"/>
<feature type="signal peptide" evidence="3">
    <location>
        <begin position="1"/>
        <end position="26"/>
    </location>
</feature>
<comment type="caution">
    <text evidence="5">The sequence shown here is derived from an EMBL/GenBank/DDBJ whole genome shotgun (WGS) entry which is preliminary data.</text>
</comment>
<dbReference type="Pfam" id="PF13407">
    <property type="entry name" value="Peripla_BP_4"/>
    <property type="match status" value="1"/>
</dbReference>
<dbReference type="RefSeq" id="WP_179517560.1">
    <property type="nucleotide sequence ID" value="NZ_JACCAC010000001.1"/>
</dbReference>
<evidence type="ECO:0000313" key="5">
    <source>
        <dbReference type="EMBL" id="NYG55052.1"/>
    </source>
</evidence>
<dbReference type="EMBL" id="JACCAC010000001">
    <property type="protein sequence ID" value="NYG55052.1"/>
    <property type="molecule type" value="Genomic_DNA"/>
</dbReference>
<dbReference type="Gene3D" id="3.40.50.2300">
    <property type="match status" value="2"/>
</dbReference>
<reference evidence="5 6" key="1">
    <citation type="submission" date="2020-07" db="EMBL/GenBank/DDBJ databases">
        <title>Sequencing the genomes of 1000 actinobacteria strains.</title>
        <authorList>
            <person name="Klenk H.-P."/>
        </authorList>
    </citation>
    <scope>NUCLEOTIDE SEQUENCE [LARGE SCALE GENOMIC DNA]</scope>
    <source>
        <strain evidence="5 6">DSM 24552</strain>
    </source>
</reference>
<keyword evidence="2 3" id="KW-0732">Signal</keyword>
<comment type="subcellular location">
    <subcellularLocation>
        <location evidence="1">Cell envelope</location>
    </subcellularLocation>
</comment>
<dbReference type="AlphaFoldDB" id="A0A7Y9RUX8"/>
<dbReference type="InterPro" id="IPR050555">
    <property type="entry name" value="Bact_Solute-Bind_Prot2"/>
</dbReference>
<dbReference type="Proteomes" id="UP000544110">
    <property type="component" value="Unassembled WGS sequence"/>
</dbReference>
<gene>
    <name evidence="5" type="ORF">BJ989_001356</name>
</gene>
<organism evidence="5 6">
    <name type="scientific">Nocardioides perillae</name>
    <dbReference type="NCBI Taxonomy" id="1119534"/>
    <lineage>
        <taxon>Bacteria</taxon>
        <taxon>Bacillati</taxon>
        <taxon>Actinomycetota</taxon>
        <taxon>Actinomycetes</taxon>
        <taxon>Propionibacteriales</taxon>
        <taxon>Nocardioidaceae</taxon>
        <taxon>Nocardioides</taxon>
    </lineage>
</organism>